<proteinExistence type="predicted"/>
<accession>A0A6A3CF11</accession>
<evidence type="ECO:0000313" key="2">
    <source>
        <dbReference type="EMBL" id="KAE8727287.1"/>
    </source>
</evidence>
<organism evidence="2 3">
    <name type="scientific">Hibiscus syriacus</name>
    <name type="common">Rose of Sharon</name>
    <dbReference type="NCBI Taxonomy" id="106335"/>
    <lineage>
        <taxon>Eukaryota</taxon>
        <taxon>Viridiplantae</taxon>
        <taxon>Streptophyta</taxon>
        <taxon>Embryophyta</taxon>
        <taxon>Tracheophyta</taxon>
        <taxon>Spermatophyta</taxon>
        <taxon>Magnoliopsida</taxon>
        <taxon>eudicotyledons</taxon>
        <taxon>Gunneridae</taxon>
        <taxon>Pentapetalae</taxon>
        <taxon>rosids</taxon>
        <taxon>malvids</taxon>
        <taxon>Malvales</taxon>
        <taxon>Malvaceae</taxon>
        <taxon>Malvoideae</taxon>
        <taxon>Hibiscus</taxon>
    </lineage>
</organism>
<keyword evidence="3" id="KW-1185">Reference proteome</keyword>
<dbReference type="EMBL" id="VEPZ02000310">
    <property type="protein sequence ID" value="KAE8727287.1"/>
    <property type="molecule type" value="Genomic_DNA"/>
</dbReference>
<evidence type="ECO:0000313" key="3">
    <source>
        <dbReference type="Proteomes" id="UP000436088"/>
    </source>
</evidence>
<sequence>MSKWRICSDDRSNYYWEDIGSVSPSKLDDDPKGTPITPYPSMVDLLLEGSSKLIENDNRGVDKYPMFRTEFVDKYPMFRTEFGNSVALKESSIAKAVSILNEDDVASTVTSSGSSLSVLSEALKCAKSLLGEPEVARETKESLRAIEANPTENFDVGAILPLQLNSQWEATRIEALNWILTLLNRYRAETASTPLFTTSIMWPNCFNIDCATITLILLSSTSRILGIEVDSQRVLVNITQTRGRTTLKELYQLPPEHRVKVSRNDAGQPIGPESRLLAGYLGIVRCNVNLLPINYESWREMPNSNKNQALDFVKEKFSLEVSDDYVKQTYQWEDAVRFWSSQKGQTREHIGVASRQQQKFTHTAGSKSFACIAHEEENTSGSKVGRIQLFDMTHTKKDGTPMTADAAEITEKLREKKAEYHVTASSQVYRLKEKLAEMDQQMANLKAENEAREAAEAARAAGEVEKEATTAQREAAAAQREAAYQQICEEFEK</sequence>
<comment type="caution">
    <text evidence="2">The sequence shown here is derived from an EMBL/GenBank/DDBJ whole genome shotgun (WGS) entry which is preliminary data.</text>
</comment>
<feature type="compositionally biased region" description="Low complexity" evidence="1">
    <location>
        <begin position="469"/>
        <end position="483"/>
    </location>
</feature>
<protein>
    <submittedName>
        <fullName evidence="2">Uncharacterized protein</fullName>
    </submittedName>
</protein>
<dbReference type="PANTHER" id="PTHR33144:SF46">
    <property type="entry name" value="OS04G0610000 PROTEIN"/>
    <property type="match status" value="1"/>
</dbReference>
<name>A0A6A3CF11_HIBSY</name>
<dbReference type="Proteomes" id="UP000436088">
    <property type="component" value="Unassembled WGS sequence"/>
</dbReference>
<evidence type="ECO:0000256" key="1">
    <source>
        <dbReference type="SAM" id="MobiDB-lite"/>
    </source>
</evidence>
<reference evidence="2" key="1">
    <citation type="submission" date="2019-09" db="EMBL/GenBank/DDBJ databases">
        <title>Draft genome information of white flower Hibiscus syriacus.</title>
        <authorList>
            <person name="Kim Y.-M."/>
        </authorList>
    </citation>
    <scope>NUCLEOTIDE SEQUENCE [LARGE SCALE GENOMIC DNA]</scope>
    <source>
        <strain evidence="2">YM2019G1</strain>
    </source>
</reference>
<dbReference type="InterPro" id="IPR004252">
    <property type="entry name" value="Probable_transposase_24"/>
</dbReference>
<feature type="compositionally biased region" description="Basic and acidic residues" evidence="1">
    <location>
        <begin position="456"/>
        <end position="468"/>
    </location>
</feature>
<dbReference type="PANTHER" id="PTHR33144">
    <property type="entry name" value="OS10G0409366 PROTEIN-RELATED"/>
    <property type="match status" value="1"/>
</dbReference>
<dbReference type="Pfam" id="PF03004">
    <property type="entry name" value="Transposase_24"/>
    <property type="match status" value="1"/>
</dbReference>
<dbReference type="AlphaFoldDB" id="A0A6A3CF11"/>
<feature type="region of interest" description="Disordered" evidence="1">
    <location>
        <begin position="456"/>
        <end position="483"/>
    </location>
</feature>
<gene>
    <name evidence="2" type="ORF">F3Y22_tig00005566pilonHSYRG00016</name>
</gene>